<sequence>MNRNCPGWPTSAAVAVAVAIFPLMSLSGPAAHAQSFMRSPTIRIAPRVSIGPRINPNVASKVGANTAVRNSSGITARTGTSIAARNGLGITPKTVNPGPVTPKPVTPNVVTPKPSPPDRGPPPPRIETIPRLAVGSTLPYARYSPNLYPACEDAYRGSDGGCYDRPVALMSGGSSKGVTQKSGTGAGGNTRVAQDRRTVPNQLVAEIDSALTDAQADALARRHGLTRIASQNIPLLGVTVGLFRIAGNRPLEAARLDLAGDGSVRSVQPNYRYLLQDQQGVPSEGDPAQYALAQLHLPQAHTLARGMNVTVAVIDSGVDAAHPELANTIADNFDALGSKEGPHVHGTGVAGAIAAHAKLMGGAPEVRILAIRAFGAGRSGAESTSYVILKGLDYAVLHGAQIVNMSFAGPKDTLIGRAVAATAAKGIVLVAAAGNAGAKSPPLYPAADPEVIAVSGTDAKDGLFTASNRGSHIALAAPGVDILLPAPDGKYQMTSGTSFSAAFITGIAALMLERSPALQPNEVRAILTGTARDIGAPGRDDLFGAGEADAFAAVTASSRTPAVPVVAVSDKLSQPPKAPDGNNTSVSRAPDGSTPSTASDKSAANDANRPDAQ</sequence>
<dbReference type="InterPro" id="IPR050131">
    <property type="entry name" value="Peptidase_S8_subtilisin-like"/>
</dbReference>
<evidence type="ECO:0000256" key="3">
    <source>
        <dbReference type="ARBA" id="ARBA00022801"/>
    </source>
</evidence>
<keyword evidence="10" id="KW-1185">Reference proteome</keyword>
<evidence type="ECO:0000256" key="5">
    <source>
        <dbReference type="PROSITE-ProRule" id="PRU01240"/>
    </source>
</evidence>
<name>A0ABS5FNU8_9BRAD</name>
<comment type="caution">
    <text evidence="9">The sequence shown here is derived from an EMBL/GenBank/DDBJ whole genome shotgun (WGS) entry which is preliminary data.</text>
</comment>
<accession>A0ABS5FNU8</accession>
<evidence type="ECO:0000256" key="6">
    <source>
        <dbReference type="SAM" id="MobiDB-lite"/>
    </source>
</evidence>
<feature type="region of interest" description="Disordered" evidence="6">
    <location>
        <begin position="173"/>
        <end position="192"/>
    </location>
</feature>
<evidence type="ECO:0000259" key="8">
    <source>
        <dbReference type="Pfam" id="PF00082"/>
    </source>
</evidence>
<dbReference type="SUPFAM" id="SSF52743">
    <property type="entry name" value="Subtilisin-like"/>
    <property type="match status" value="1"/>
</dbReference>
<proteinExistence type="inferred from homology"/>
<feature type="active site" description="Charge relay system" evidence="5">
    <location>
        <position position="315"/>
    </location>
</feature>
<organism evidence="9 10">
    <name type="scientific">Bradyrhizobium jicamae</name>
    <dbReference type="NCBI Taxonomy" id="280332"/>
    <lineage>
        <taxon>Bacteria</taxon>
        <taxon>Pseudomonadati</taxon>
        <taxon>Pseudomonadota</taxon>
        <taxon>Alphaproteobacteria</taxon>
        <taxon>Hyphomicrobiales</taxon>
        <taxon>Nitrobacteraceae</taxon>
        <taxon>Bradyrhizobium</taxon>
    </lineage>
</organism>
<dbReference type="InterPro" id="IPR022398">
    <property type="entry name" value="Peptidase_S8_His-AS"/>
</dbReference>
<dbReference type="PANTHER" id="PTHR43806">
    <property type="entry name" value="PEPTIDASE S8"/>
    <property type="match status" value="1"/>
</dbReference>
<protein>
    <submittedName>
        <fullName evidence="9">S8 family serine peptidase</fullName>
    </submittedName>
</protein>
<dbReference type="PROSITE" id="PS00137">
    <property type="entry name" value="SUBTILASE_HIS"/>
    <property type="match status" value="1"/>
</dbReference>
<dbReference type="InterPro" id="IPR036852">
    <property type="entry name" value="Peptidase_S8/S53_dom_sf"/>
</dbReference>
<comment type="similarity">
    <text evidence="1 5">Belongs to the peptidase S8 family.</text>
</comment>
<evidence type="ECO:0000313" key="9">
    <source>
        <dbReference type="EMBL" id="MBR0798468.1"/>
    </source>
</evidence>
<gene>
    <name evidence="9" type="ORF">JQ615_24070</name>
</gene>
<dbReference type="PROSITE" id="PS00136">
    <property type="entry name" value="SUBTILASE_ASP"/>
    <property type="match status" value="1"/>
</dbReference>
<keyword evidence="3 5" id="KW-0378">Hydrolase</keyword>
<dbReference type="EMBL" id="JAFCJH010000027">
    <property type="protein sequence ID" value="MBR0798468.1"/>
    <property type="molecule type" value="Genomic_DNA"/>
</dbReference>
<dbReference type="InterPro" id="IPR015500">
    <property type="entry name" value="Peptidase_S8_subtilisin-rel"/>
</dbReference>
<evidence type="ECO:0000256" key="4">
    <source>
        <dbReference type="ARBA" id="ARBA00022825"/>
    </source>
</evidence>
<evidence type="ECO:0000256" key="1">
    <source>
        <dbReference type="ARBA" id="ARBA00011073"/>
    </source>
</evidence>
<dbReference type="Proteomes" id="UP001315278">
    <property type="component" value="Unassembled WGS sequence"/>
</dbReference>
<dbReference type="PROSITE" id="PS51892">
    <property type="entry name" value="SUBTILASE"/>
    <property type="match status" value="1"/>
</dbReference>
<feature type="region of interest" description="Disordered" evidence="6">
    <location>
        <begin position="567"/>
        <end position="613"/>
    </location>
</feature>
<dbReference type="Pfam" id="PF00082">
    <property type="entry name" value="Peptidase_S8"/>
    <property type="match status" value="1"/>
</dbReference>
<dbReference type="InterPro" id="IPR023827">
    <property type="entry name" value="Peptidase_S8_Asp-AS"/>
</dbReference>
<feature type="compositionally biased region" description="Polar residues" evidence="6">
    <location>
        <begin position="581"/>
        <end position="602"/>
    </location>
</feature>
<evidence type="ECO:0000313" key="10">
    <source>
        <dbReference type="Proteomes" id="UP001315278"/>
    </source>
</evidence>
<feature type="domain" description="Peptidase S8/S53" evidence="8">
    <location>
        <begin position="307"/>
        <end position="546"/>
    </location>
</feature>
<keyword evidence="4 5" id="KW-0720">Serine protease</keyword>
<dbReference type="Gene3D" id="3.40.50.200">
    <property type="entry name" value="Peptidase S8/S53 domain"/>
    <property type="match status" value="1"/>
</dbReference>
<feature type="active site" description="Charge relay system" evidence="5">
    <location>
        <position position="498"/>
    </location>
</feature>
<dbReference type="InterPro" id="IPR000209">
    <property type="entry name" value="Peptidase_S8/S53_dom"/>
</dbReference>
<keyword evidence="2 5" id="KW-0645">Protease</keyword>
<feature type="region of interest" description="Disordered" evidence="6">
    <location>
        <begin position="85"/>
        <end position="124"/>
    </location>
</feature>
<feature type="compositionally biased region" description="Polar residues" evidence="6">
    <location>
        <begin position="173"/>
        <end position="183"/>
    </location>
</feature>
<reference evidence="10" key="1">
    <citation type="journal article" date="2021" name="ISME J.">
        <title>Evolutionary origin and ecological implication of a unique nif island in free-living Bradyrhizobium lineages.</title>
        <authorList>
            <person name="Tao J."/>
        </authorList>
    </citation>
    <scope>NUCLEOTIDE SEQUENCE [LARGE SCALE GENOMIC DNA]</scope>
    <source>
        <strain evidence="10">SZCCT0434</strain>
    </source>
</reference>
<feature type="signal peptide" evidence="7">
    <location>
        <begin position="1"/>
        <end position="33"/>
    </location>
</feature>
<feature type="chain" id="PRO_5047330158" evidence="7">
    <location>
        <begin position="34"/>
        <end position="613"/>
    </location>
</feature>
<dbReference type="PANTHER" id="PTHR43806:SF11">
    <property type="entry name" value="CEREVISIN-RELATED"/>
    <property type="match status" value="1"/>
</dbReference>
<evidence type="ECO:0000256" key="2">
    <source>
        <dbReference type="ARBA" id="ARBA00022670"/>
    </source>
</evidence>
<keyword evidence="7" id="KW-0732">Signal</keyword>
<feature type="active site" description="Charge relay system" evidence="5">
    <location>
        <position position="345"/>
    </location>
</feature>
<dbReference type="CDD" id="cd05561">
    <property type="entry name" value="Peptidases_S8_4"/>
    <property type="match status" value="1"/>
</dbReference>
<evidence type="ECO:0000256" key="7">
    <source>
        <dbReference type="SAM" id="SignalP"/>
    </source>
</evidence>
<feature type="compositionally biased region" description="Pro residues" evidence="6">
    <location>
        <begin position="113"/>
        <end position="124"/>
    </location>
</feature>
<dbReference type="PRINTS" id="PR00723">
    <property type="entry name" value="SUBTILISIN"/>
</dbReference>